<evidence type="ECO:0000313" key="4">
    <source>
        <dbReference type="EMBL" id="KKN65746.1"/>
    </source>
</evidence>
<dbReference type="AlphaFoldDB" id="A0A0F9UX17"/>
<dbReference type="EC" id="3.1.1.29" evidence="1"/>
<accession>A0A0F9UX17</accession>
<comment type="caution">
    <text evidence="4">The sequence shown here is derived from an EMBL/GenBank/DDBJ whole genome shotgun (WGS) entry which is preliminary data.</text>
</comment>
<keyword evidence="2" id="KW-0378">Hydrolase</keyword>
<name>A0A0F9UX17_9ZZZZ</name>
<dbReference type="InterPro" id="IPR002833">
    <property type="entry name" value="PTH2"/>
</dbReference>
<reference evidence="4" key="1">
    <citation type="journal article" date="2015" name="Nature">
        <title>Complex archaea that bridge the gap between prokaryotes and eukaryotes.</title>
        <authorList>
            <person name="Spang A."/>
            <person name="Saw J.H."/>
            <person name="Jorgensen S.L."/>
            <person name="Zaremba-Niedzwiedzka K."/>
            <person name="Martijn J."/>
            <person name="Lind A.E."/>
            <person name="van Eijk R."/>
            <person name="Schleper C."/>
            <person name="Guy L."/>
            <person name="Ettema T.J."/>
        </authorList>
    </citation>
    <scope>NUCLEOTIDE SEQUENCE</scope>
</reference>
<comment type="catalytic activity">
    <reaction evidence="3">
        <text>an N-acyl-L-alpha-aminoacyl-tRNA + H2O = an N-acyl-L-amino acid + a tRNA + H(+)</text>
        <dbReference type="Rhea" id="RHEA:54448"/>
        <dbReference type="Rhea" id="RHEA-COMP:10123"/>
        <dbReference type="Rhea" id="RHEA-COMP:13883"/>
        <dbReference type="ChEBI" id="CHEBI:15377"/>
        <dbReference type="ChEBI" id="CHEBI:15378"/>
        <dbReference type="ChEBI" id="CHEBI:59874"/>
        <dbReference type="ChEBI" id="CHEBI:78442"/>
        <dbReference type="ChEBI" id="CHEBI:138191"/>
        <dbReference type="EC" id="3.1.1.29"/>
    </reaction>
</comment>
<organism evidence="4">
    <name type="scientific">marine sediment metagenome</name>
    <dbReference type="NCBI Taxonomy" id="412755"/>
    <lineage>
        <taxon>unclassified sequences</taxon>
        <taxon>metagenomes</taxon>
        <taxon>ecological metagenomes</taxon>
    </lineage>
</organism>
<gene>
    <name evidence="4" type="ORF">LCGC14_0478850</name>
</gene>
<dbReference type="GO" id="GO:0004045">
    <property type="term" value="F:peptidyl-tRNA hydrolase activity"/>
    <property type="evidence" value="ECO:0007669"/>
    <property type="project" value="UniProtKB-EC"/>
</dbReference>
<protein>
    <recommendedName>
        <fullName evidence="1">peptidyl-tRNA hydrolase</fullName>
        <ecNumber evidence="1">3.1.1.29</ecNumber>
    </recommendedName>
</protein>
<dbReference type="Pfam" id="PF01981">
    <property type="entry name" value="PTH2"/>
    <property type="match status" value="1"/>
</dbReference>
<sequence length="162" mass="18529">MEIKNPYNDPASVKARKEQEDPWVMYCIVKHSLGMSVGKTAAQVGHAIGILYGEYHRIQDNLRDALDDTTGYARQPSDLSIEHMAQLIKSTNFYDWKKDSFRKIVLKAKDTQWDNLKEKLECYIVRDAGLTEIEAGSETVIGLWPCRRSQAPNIVKKLQCLK</sequence>
<dbReference type="EMBL" id="LAZR01000517">
    <property type="protein sequence ID" value="KKN65746.1"/>
    <property type="molecule type" value="Genomic_DNA"/>
</dbReference>
<proteinExistence type="predicted"/>
<dbReference type="PANTHER" id="PTHR12649:SF29">
    <property type="entry name" value="AMINOACYL-TRNA HYDROLASE"/>
    <property type="match status" value="1"/>
</dbReference>
<dbReference type="Gene3D" id="3.40.1490.10">
    <property type="entry name" value="Bit1"/>
    <property type="match status" value="1"/>
</dbReference>
<evidence type="ECO:0000256" key="3">
    <source>
        <dbReference type="ARBA" id="ARBA00048707"/>
    </source>
</evidence>
<dbReference type="GO" id="GO:0005829">
    <property type="term" value="C:cytosol"/>
    <property type="evidence" value="ECO:0007669"/>
    <property type="project" value="TreeGrafter"/>
</dbReference>
<evidence type="ECO:0000256" key="1">
    <source>
        <dbReference type="ARBA" id="ARBA00013260"/>
    </source>
</evidence>
<dbReference type="PANTHER" id="PTHR12649">
    <property type="entry name" value="PEPTIDYL-TRNA HYDROLASE 2"/>
    <property type="match status" value="1"/>
</dbReference>
<evidence type="ECO:0000256" key="2">
    <source>
        <dbReference type="ARBA" id="ARBA00022801"/>
    </source>
</evidence>
<dbReference type="InterPro" id="IPR023476">
    <property type="entry name" value="Pep_tRNA_hydro_II_dom_sf"/>
</dbReference>
<dbReference type="SUPFAM" id="SSF102462">
    <property type="entry name" value="Peptidyl-tRNA hydrolase II"/>
    <property type="match status" value="1"/>
</dbReference>